<comment type="caution">
    <text evidence="1">The sequence shown here is derived from an EMBL/GenBank/DDBJ whole genome shotgun (WGS) entry which is preliminary data.</text>
</comment>
<dbReference type="EMBL" id="JAWWNJ010000117">
    <property type="protein sequence ID" value="KAK6991496.1"/>
    <property type="molecule type" value="Genomic_DNA"/>
</dbReference>
<organism evidence="1 2">
    <name type="scientific">Favolaschia claudopus</name>
    <dbReference type="NCBI Taxonomy" id="2862362"/>
    <lineage>
        <taxon>Eukaryota</taxon>
        <taxon>Fungi</taxon>
        <taxon>Dikarya</taxon>
        <taxon>Basidiomycota</taxon>
        <taxon>Agaricomycotina</taxon>
        <taxon>Agaricomycetes</taxon>
        <taxon>Agaricomycetidae</taxon>
        <taxon>Agaricales</taxon>
        <taxon>Marasmiineae</taxon>
        <taxon>Mycenaceae</taxon>
        <taxon>Favolaschia</taxon>
    </lineage>
</organism>
<name>A0AAV9ZRZ9_9AGAR</name>
<evidence type="ECO:0000313" key="1">
    <source>
        <dbReference type="EMBL" id="KAK6991496.1"/>
    </source>
</evidence>
<reference evidence="1 2" key="1">
    <citation type="journal article" date="2024" name="J Genomics">
        <title>Draft genome sequencing and assembly of Favolaschia claudopus CIRM-BRFM 2984 isolated from oak limbs.</title>
        <authorList>
            <person name="Navarro D."/>
            <person name="Drula E."/>
            <person name="Chaduli D."/>
            <person name="Cazenave R."/>
            <person name="Ahrendt S."/>
            <person name="Wang J."/>
            <person name="Lipzen A."/>
            <person name="Daum C."/>
            <person name="Barry K."/>
            <person name="Grigoriev I.V."/>
            <person name="Favel A."/>
            <person name="Rosso M.N."/>
            <person name="Martin F."/>
        </authorList>
    </citation>
    <scope>NUCLEOTIDE SEQUENCE [LARGE SCALE GENOMIC DNA]</scope>
    <source>
        <strain evidence="1 2">CIRM-BRFM 2984</strain>
    </source>
</reference>
<keyword evidence="2" id="KW-1185">Reference proteome</keyword>
<dbReference type="AlphaFoldDB" id="A0AAV9ZRZ9"/>
<dbReference type="Proteomes" id="UP001362999">
    <property type="component" value="Unassembled WGS sequence"/>
</dbReference>
<evidence type="ECO:0000313" key="2">
    <source>
        <dbReference type="Proteomes" id="UP001362999"/>
    </source>
</evidence>
<gene>
    <name evidence="1" type="ORF">R3P38DRAFT_2572162</name>
</gene>
<protein>
    <submittedName>
        <fullName evidence="1">Uncharacterized protein</fullName>
    </submittedName>
</protein>
<accession>A0AAV9ZRZ9</accession>
<proteinExistence type="predicted"/>
<sequence>MKPNHHWAVHVPDQLIDYGPVHNFWAFLTERLNKLLKNLNSNNWTGGELEVSMMREYHRNMAVQSVSNSTELLAEATVIKQLAGNERNAEAMGTIQDAAQYTLSSSRIKFGTLASRMKQLADDSMRLALVNYYNQEHTCVYLNLREPGATSENILMPYADIYNYALLDGRRITSTHRSTRNNAGSSLIMTRFGDEACVGEVRAIFVHRQPNIRGSSDTILLMVAWLKESDDTPLDFHSFVWSKFPELGVNNWEYQEYEDPGNPVSHPLIIPLSRVHCQVSRGVIKHTDPWQWITTSMDRVSYLRLDLAWCTD</sequence>